<gene>
    <name evidence="1" type="primary">ORF72466</name>
</gene>
<protein>
    <submittedName>
        <fullName evidence="1">Uncharacterized protein</fullName>
    </submittedName>
</protein>
<feature type="non-terminal residue" evidence="1">
    <location>
        <position position="1"/>
    </location>
</feature>
<accession>A0A0B6ZN10</accession>
<proteinExistence type="predicted"/>
<name>A0A0B6ZN10_9EUPU</name>
<sequence length="101" mass="11653">DDDVVNTLQERLLVESSHIVRNEITDALDRFGLSATEDSEMVTQVKSEVLKLCHPSIITSQIIVNEMDDTKRTQLQRMVCLTEEDVETLHKNKDVMLERIR</sequence>
<dbReference type="EMBL" id="HACG01023144">
    <property type="protein sequence ID" value="CEK70009.1"/>
    <property type="molecule type" value="Transcribed_RNA"/>
</dbReference>
<feature type="non-terminal residue" evidence="1">
    <location>
        <position position="101"/>
    </location>
</feature>
<reference evidence="1" key="1">
    <citation type="submission" date="2014-12" db="EMBL/GenBank/DDBJ databases">
        <title>Insight into the proteome of Arion vulgaris.</title>
        <authorList>
            <person name="Aradska J."/>
            <person name="Bulat T."/>
            <person name="Smidak R."/>
            <person name="Sarate P."/>
            <person name="Gangsoo J."/>
            <person name="Sialana F."/>
            <person name="Bilban M."/>
            <person name="Lubec G."/>
        </authorList>
    </citation>
    <scope>NUCLEOTIDE SEQUENCE</scope>
    <source>
        <tissue evidence="1">Skin</tissue>
    </source>
</reference>
<dbReference type="AlphaFoldDB" id="A0A0B6ZN10"/>
<organism evidence="1">
    <name type="scientific">Arion vulgaris</name>
    <dbReference type="NCBI Taxonomy" id="1028688"/>
    <lineage>
        <taxon>Eukaryota</taxon>
        <taxon>Metazoa</taxon>
        <taxon>Spiralia</taxon>
        <taxon>Lophotrochozoa</taxon>
        <taxon>Mollusca</taxon>
        <taxon>Gastropoda</taxon>
        <taxon>Heterobranchia</taxon>
        <taxon>Euthyneura</taxon>
        <taxon>Panpulmonata</taxon>
        <taxon>Eupulmonata</taxon>
        <taxon>Stylommatophora</taxon>
        <taxon>Helicina</taxon>
        <taxon>Arionoidea</taxon>
        <taxon>Arionidae</taxon>
        <taxon>Arion</taxon>
    </lineage>
</organism>
<evidence type="ECO:0000313" key="1">
    <source>
        <dbReference type="EMBL" id="CEK70009.1"/>
    </source>
</evidence>